<keyword evidence="2" id="KW-1185">Reference proteome</keyword>
<dbReference type="OrthoDB" id="9129743at2"/>
<dbReference type="EMBL" id="CP022993">
    <property type="protein sequence ID" value="ASW04223.1"/>
    <property type="molecule type" value="Genomic_DNA"/>
</dbReference>
<gene>
    <name evidence="1" type="ORF">CJU94_39450</name>
</gene>
<reference evidence="1 2" key="1">
    <citation type="submission" date="2017-08" db="EMBL/GenBank/DDBJ databases">
        <title>Identification and genetic characteristics of simultaneous BTEX- and naphthalene-degrading Paraburkholderia sp. BN5 isolated from petroleum-contaminated soil.</title>
        <authorList>
            <person name="Lee Y."/>
            <person name="Jeon C.O."/>
        </authorList>
    </citation>
    <scope>NUCLEOTIDE SEQUENCE [LARGE SCALE GENOMIC DNA]</scope>
    <source>
        <strain evidence="1 2">BN5</strain>
        <plasmid evidence="1 2">pBN3</plasmid>
    </source>
</reference>
<organism evidence="1 2">
    <name type="scientific">Paraburkholderia aromaticivorans</name>
    <dbReference type="NCBI Taxonomy" id="2026199"/>
    <lineage>
        <taxon>Bacteria</taxon>
        <taxon>Pseudomonadati</taxon>
        <taxon>Pseudomonadota</taxon>
        <taxon>Betaproteobacteria</taxon>
        <taxon>Burkholderiales</taxon>
        <taxon>Burkholderiaceae</taxon>
        <taxon>Paraburkholderia</taxon>
    </lineage>
</organism>
<proteinExistence type="predicted"/>
<keyword evidence="1" id="KW-0614">Plasmid</keyword>
<protein>
    <submittedName>
        <fullName evidence="1">Uncharacterized protein</fullName>
    </submittedName>
</protein>
<dbReference type="Proteomes" id="UP000215158">
    <property type="component" value="Plasmid pBN3"/>
</dbReference>
<geneLocation type="plasmid" evidence="1 2">
    <name>pBN3</name>
</geneLocation>
<evidence type="ECO:0000313" key="2">
    <source>
        <dbReference type="Proteomes" id="UP000215158"/>
    </source>
</evidence>
<dbReference type="AlphaFoldDB" id="A0A248VZD9"/>
<dbReference type="KEGG" id="parb:CJU94_39450"/>
<dbReference type="RefSeq" id="WP_095423902.1">
    <property type="nucleotide sequence ID" value="NZ_CP022993.1"/>
</dbReference>
<sequence length="155" mass="17277">MPYKTSFTDMAYPDEMGRPCALQFRIALTATTERLAIVHLLETKAEYQGPMESSIVRDQILNRILDTHLRGVPLNAIRLVVESGEESSLFPIDFDVGDYIKRGNPYEATHVTTGRGLFRERVAIRSESVVAGHTRVHTSHAEPVAVPRDIANALC</sequence>
<evidence type="ECO:0000313" key="1">
    <source>
        <dbReference type="EMBL" id="ASW04223.1"/>
    </source>
</evidence>
<name>A0A248VZD9_9BURK</name>
<accession>A0A248VZD9</accession>